<dbReference type="PANTHER" id="PTHR47510">
    <property type="entry name" value="REVERSE TRANSCRIPTASE DOMAIN-CONTAINING PROTEIN"/>
    <property type="match status" value="1"/>
</dbReference>
<gene>
    <name evidence="1" type="ORF">Cfor_07213</name>
</gene>
<evidence type="ECO:0000313" key="1">
    <source>
        <dbReference type="EMBL" id="GFG34267.1"/>
    </source>
</evidence>
<sequence>MESDAIDLTQYSIEKVIEACAAQIKPKFEFIICVDFNVNFLTDSSSVQQLILLMQSYNLFHIVDFPTRTTKGSSTAVDNIFIDLSRINSFQIFSLTNRGSDHEAQYLCLNNIFYRQTGNYSIVKKRLIRNSAVSTFIELLKTESWDYVFNYTDVNQTFNLFLSTFLLDFESCFPYQYVAGNISKNCWVTTGIRISRKHKKFLYIMSKASNCLKIKARYIRYCSLLRKVTRKAKEVYYNDPITSSTTKSKTSWNIINSEIGKASNKRYTETEFNLGSKTININQAAKTFNNYFINSVDEVITQDSNSELALSSLRESFPYEFPQINNIPITEAEVISTISSLKNKTSCGYDGLSNKILKLCGSHIS</sequence>
<dbReference type="AlphaFoldDB" id="A0A6L2PWZ4"/>
<reference evidence="2" key="1">
    <citation type="submission" date="2020-01" db="EMBL/GenBank/DDBJ databases">
        <title>Draft genome sequence of the Termite Coptotermes fromosanus.</title>
        <authorList>
            <person name="Itakura S."/>
            <person name="Yosikawa Y."/>
            <person name="Umezawa K."/>
        </authorList>
    </citation>
    <scope>NUCLEOTIDE SEQUENCE [LARGE SCALE GENOMIC DNA]</scope>
</reference>
<dbReference type="InterPro" id="IPR036691">
    <property type="entry name" value="Endo/exonu/phosph_ase_sf"/>
</dbReference>
<keyword evidence="2" id="KW-1185">Reference proteome</keyword>
<name>A0A6L2PWZ4_COPFO</name>
<proteinExistence type="predicted"/>
<dbReference type="SUPFAM" id="SSF56219">
    <property type="entry name" value="DNase I-like"/>
    <property type="match status" value="1"/>
</dbReference>
<protein>
    <recommendedName>
        <fullName evidence="3">Endonuclease/exonuclease/phosphatase domain-containing protein</fullName>
    </recommendedName>
</protein>
<dbReference type="OrthoDB" id="414730at2759"/>
<comment type="caution">
    <text evidence="1">The sequence shown here is derived from an EMBL/GenBank/DDBJ whole genome shotgun (WGS) entry which is preliminary data.</text>
</comment>
<accession>A0A6L2PWZ4</accession>
<evidence type="ECO:0000313" key="2">
    <source>
        <dbReference type="Proteomes" id="UP000502823"/>
    </source>
</evidence>
<dbReference type="InParanoid" id="A0A6L2PWZ4"/>
<dbReference type="EMBL" id="BLKM01000472">
    <property type="protein sequence ID" value="GFG34267.1"/>
    <property type="molecule type" value="Genomic_DNA"/>
</dbReference>
<evidence type="ECO:0008006" key="3">
    <source>
        <dbReference type="Google" id="ProtNLM"/>
    </source>
</evidence>
<organism evidence="1 2">
    <name type="scientific">Coptotermes formosanus</name>
    <name type="common">Formosan subterranean termite</name>
    <dbReference type="NCBI Taxonomy" id="36987"/>
    <lineage>
        <taxon>Eukaryota</taxon>
        <taxon>Metazoa</taxon>
        <taxon>Ecdysozoa</taxon>
        <taxon>Arthropoda</taxon>
        <taxon>Hexapoda</taxon>
        <taxon>Insecta</taxon>
        <taxon>Pterygota</taxon>
        <taxon>Neoptera</taxon>
        <taxon>Polyneoptera</taxon>
        <taxon>Dictyoptera</taxon>
        <taxon>Blattodea</taxon>
        <taxon>Blattoidea</taxon>
        <taxon>Termitoidae</taxon>
        <taxon>Rhinotermitidae</taxon>
        <taxon>Coptotermes</taxon>
    </lineage>
</organism>
<dbReference type="PANTHER" id="PTHR47510:SF3">
    <property type="entry name" value="ENDO_EXONUCLEASE_PHOSPHATASE DOMAIN-CONTAINING PROTEIN"/>
    <property type="match status" value="1"/>
</dbReference>
<dbReference type="Proteomes" id="UP000502823">
    <property type="component" value="Unassembled WGS sequence"/>
</dbReference>